<dbReference type="Proteomes" id="UP000295783">
    <property type="component" value="Unassembled WGS sequence"/>
</dbReference>
<gene>
    <name evidence="1" type="ORF">A8950_0776</name>
</gene>
<name>A0A4R6X194_9PROT</name>
<proteinExistence type="predicted"/>
<protein>
    <submittedName>
        <fullName evidence="1">T4 beta protein</fullName>
    </submittedName>
</protein>
<accession>A0A4R6X194</accession>
<dbReference type="Pfam" id="PF14350">
    <property type="entry name" value="Beta_protein"/>
    <property type="match status" value="1"/>
</dbReference>
<sequence>MILTKDMYVPALRWRQGEYQALASLPAAAKDRVLPYVIIPEVEFDFELWQPKKTVQEHVHPFAARFNAKWGRRPALVGVHPSISEKPMGDGRDTFTYVFEALRAFQATAIPVIPLDASVAITASVRTIIAVDGQGAAIAVRIVDLMKPDARARLEALAKSLGVGLDDIDLIVDFGAANFEPYDAFAGAFISAMRRLGDVSAFRNFVVVGTAIPESFKDVAKGMDKLTRHDWLFYQTLISRLPVGMRRPNYGDYTIVHPEFAPVDMRKVKSAGKLVYTTSEVWEIRKGGAFRDNPEQMHDHCASILASGKFSGASFSSGDDYIAKCAIRAKGPSNQPWWKFVTINHHITHVLNDLAIFADGS</sequence>
<keyword evidence="2" id="KW-1185">Reference proteome</keyword>
<dbReference type="RefSeq" id="WP_133612269.1">
    <property type="nucleotide sequence ID" value="NZ_SNYW01000006.1"/>
</dbReference>
<reference evidence="1 2" key="1">
    <citation type="submission" date="2019-03" db="EMBL/GenBank/DDBJ databases">
        <title>Genomic Encyclopedia of Type Strains, Phase III (KMG-III): the genomes of soil and plant-associated and newly described type strains.</title>
        <authorList>
            <person name="Whitman W."/>
        </authorList>
    </citation>
    <scope>NUCLEOTIDE SEQUENCE [LARGE SCALE GENOMIC DNA]</scope>
    <source>
        <strain evidence="1 2">CGMCC 1.7660</strain>
    </source>
</reference>
<evidence type="ECO:0000313" key="2">
    <source>
        <dbReference type="Proteomes" id="UP000295783"/>
    </source>
</evidence>
<evidence type="ECO:0000313" key="1">
    <source>
        <dbReference type="EMBL" id="TDQ84228.1"/>
    </source>
</evidence>
<comment type="caution">
    <text evidence="1">The sequence shown here is derived from an EMBL/GenBank/DDBJ whole genome shotgun (WGS) entry which is preliminary data.</text>
</comment>
<dbReference type="OrthoDB" id="1492299at2"/>
<dbReference type="InterPro" id="IPR025683">
    <property type="entry name" value="Protein_beta"/>
</dbReference>
<organism evidence="1 2">
    <name type="scientific">Dongia mobilis</name>
    <dbReference type="NCBI Taxonomy" id="578943"/>
    <lineage>
        <taxon>Bacteria</taxon>
        <taxon>Pseudomonadati</taxon>
        <taxon>Pseudomonadota</taxon>
        <taxon>Alphaproteobacteria</taxon>
        <taxon>Rhodospirillales</taxon>
        <taxon>Dongiaceae</taxon>
        <taxon>Dongia</taxon>
    </lineage>
</organism>
<dbReference type="EMBL" id="SNYW01000006">
    <property type="protein sequence ID" value="TDQ84228.1"/>
    <property type="molecule type" value="Genomic_DNA"/>
</dbReference>
<dbReference type="AlphaFoldDB" id="A0A4R6X194"/>